<dbReference type="InterPro" id="IPR001173">
    <property type="entry name" value="Glyco_trans_2-like"/>
</dbReference>
<dbReference type="InterPro" id="IPR029044">
    <property type="entry name" value="Nucleotide-diphossugar_trans"/>
</dbReference>
<dbReference type="Pfam" id="PF00535">
    <property type="entry name" value="Glycos_transf_2"/>
    <property type="match status" value="1"/>
</dbReference>
<dbReference type="PANTHER" id="PTHR43646:SF2">
    <property type="entry name" value="GLYCOSYLTRANSFERASE 2-LIKE DOMAIN-CONTAINING PROTEIN"/>
    <property type="match status" value="1"/>
</dbReference>
<dbReference type="AlphaFoldDB" id="A0A2A2F6L4"/>
<evidence type="ECO:0000256" key="5">
    <source>
        <dbReference type="ARBA" id="ARBA00023136"/>
    </source>
</evidence>
<dbReference type="GO" id="GO:0005886">
    <property type="term" value="C:plasma membrane"/>
    <property type="evidence" value="ECO:0007669"/>
    <property type="project" value="UniProtKB-SubCell"/>
</dbReference>
<keyword evidence="2" id="KW-1003">Cell membrane</keyword>
<dbReference type="Gene3D" id="3.90.550.10">
    <property type="entry name" value="Spore Coat Polysaccharide Biosynthesis Protein SpsA, Chain A"/>
    <property type="match status" value="1"/>
</dbReference>
<evidence type="ECO:0000256" key="1">
    <source>
        <dbReference type="ARBA" id="ARBA00004236"/>
    </source>
</evidence>
<evidence type="ECO:0000256" key="2">
    <source>
        <dbReference type="ARBA" id="ARBA00022475"/>
    </source>
</evidence>
<comment type="subcellular location">
    <subcellularLocation>
        <location evidence="1">Cell membrane</location>
    </subcellularLocation>
</comment>
<gene>
    <name evidence="7" type="ORF">CK501_11100</name>
</gene>
<dbReference type="NCBIfam" id="TIGR04283">
    <property type="entry name" value="glyco_like_mftF"/>
    <property type="match status" value="1"/>
</dbReference>
<keyword evidence="5" id="KW-0472">Membrane</keyword>
<evidence type="ECO:0000256" key="4">
    <source>
        <dbReference type="ARBA" id="ARBA00022679"/>
    </source>
</evidence>
<evidence type="ECO:0000313" key="8">
    <source>
        <dbReference type="Proteomes" id="UP000218896"/>
    </source>
</evidence>
<dbReference type="SUPFAM" id="SSF53448">
    <property type="entry name" value="Nucleotide-diphospho-sugar transferases"/>
    <property type="match status" value="1"/>
</dbReference>
<evidence type="ECO:0000259" key="6">
    <source>
        <dbReference type="Pfam" id="PF00535"/>
    </source>
</evidence>
<accession>A0A2A2F6L4</accession>
<organism evidence="7 8">
    <name type="scientific">Halovibrio salipaludis</name>
    <dbReference type="NCBI Taxonomy" id="2032626"/>
    <lineage>
        <taxon>Bacteria</taxon>
        <taxon>Pseudomonadati</taxon>
        <taxon>Pseudomonadota</taxon>
        <taxon>Gammaproteobacteria</taxon>
        <taxon>Oceanospirillales</taxon>
        <taxon>Halomonadaceae</taxon>
        <taxon>Halovibrio</taxon>
    </lineage>
</organism>
<dbReference type="Proteomes" id="UP000218896">
    <property type="component" value="Unassembled WGS sequence"/>
</dbReference>
<keyword evidence="3" id="KW-0328">Glycosyltransferase</keyword>
<keyword evidence="8" id="KW-1185">Reference proteome</keyword>
<evidence type="ECO:0000313" key="7">
    <source>
        <dbReference type="EMBL" id="PAU80232.1"/>
    </source>
</evidence>
<dbReference type="GO" id="GO:0016757">
    <property type="term" value="F:glycosyltransferase activity"/>
    <property type="evidence" value="ECO:0007669"/>
    <property type="project" value="UniProtKB-KW"/>
</dbReference>
<evidence type="ECO:0000256" key="3">
    <source>
        <dbReference type="ARBA" id="ARBA00022676"/>
    </source>
</evidence>
<proteinExistence type="predicted"/>
<sequence>MPVLNEAAAIGATLETLQPLRAAGWEVILADGGSSDGTHDAADGLFDRWIEAHPGRARQMNAGAAAASGEILLFLHADTRFPVDALDWLERFAASDRLWGRFDVRLSGNRPLFRVIAWFMNQRSRLTGVATGDQAIVVRRSLFERVGGYEPIPLMEDVALCKALRCHSRPYCIRASVITDSRRWEVNGPWRTIVLMWRLRWAYWRGVDPKELARRYRS</sequence>
<dbReference type="EMBL" id="NSKD01000004">
    <property type="protein sequence ID" value="PAU80232.1"/>
    <property type="molecule type" value="Genomic_DNA"/>
</dbReference>
<dbReference type="OrthoDB" id="5291101at2"/>
<reference evidence="7 8" key="1">
    <citation type="submission" date="2017-08" db="EMBL/GenBank/DDBJ databases">
        <title>Halovibrio sewagensis sp. nov., isolated from wastewater of high salinity.</title>
        <authorList>
            <person name="Dong X."/>
            <person name="Zhang G."/>
        </authorList>
    </citation>
    <scope>NUCLEOTIDE SEQUENCE [LARGE SCALE GENOMIC DNA]</scope>
    <source>
        <strain evidence="7 8">YL5-2</strain>
    </source>
</reference>
<dbReference type="PANTHER" id="PTHR43646">
    <property type="entry name" value="GLYCOSYLTRANSFERASE"/>
    <property type="match status" value="1"/>
</dbReference>
<comment type="caution">
    <text evidence="7">The sequence shown here is derived from an EMBL/GenBank/DDBJ whole genome shotgun (WGS) entry which is preliminary data.</text>
</comment>
<dbReference type="InterPro" id="IPR026461">
    <property type="entry name" value="Trfase_2_rSAM/seldom_assoc"/>
</dbReference>
<protein>
    <submittedName>
        <fullName evidence="7">Glycosyl transferase</fullName>
    </submittedName>
</protein>
<keyword evidence="4 7" id="KW-0808">Transferase</keyword>
<name>A0A2A2F6L4_9GAMM</name>
<dbReference type="CDD" id="cd02522">
    <property type="entry name" value="GT_2_like_a"/>
    <property type="match status" value="1"/>
</dbReference>
<feature type="domain" description="Glycosyltransferase 2-like" evidence="6">
    <location>
        <begin position="1"/>
        <end position="117"/>
    </location>
</feature>